<protein>
    <recommendedName>
        <fullName evidence="1">YprB ribonuclease H-like domain-containing protein</fullName>
    </recommendedName>
</protein>
<gene>
    <name evidence="2" type="ORF">A2304_00385</name>
</gene>
<dbReference type="NCBIfam" id="TIGR03491">
    <property type="entry name" value="TM0106 family RecB-like putative nuclease"/>
    <property type="match status" value="1"/>
</dbReference>
<organism evidence="2 3">
    <name type="scientific">Candidatus Uhrbacteria bacterium RIFOXYB2_FULL_57_15</name>
    <dbReference type="NCBI Taxonomy" id="1802422"/>
    <lineage>
        <taxon>Bacteria</taxon>
        <taxon>Candidatus Uhriibacteriota</taxon>
    </lineage>
</organism>
<dbReference type="Proteomes" id="UP000176501">
    <property type="component" value="Unassembled WGS sequence"/>
</dbReference>
<dbReference type="InterPro" id="IPR038720">
    <property type="entry name" value="YprB_RNase_H-like_dom"/>
</dbReference>
<comment type="caution">
    <text evidence="2">The sequence shown here is derived from an EMBL/GenBank/DDBJ whole genome shotgun (WGS) entry which is preliminary data.</text>
</comment>
<evidence type="ECO:0000313" key="2">
    <source>
        <dbReference type="EMBL" id="OGL97707.1"/>
    </source>
</evidence>
<dbReference type="InterPro" id="IPR012337">
    <property type="entry name" value="RNaseH-like_sf"/>
</dbReference>
<dbReference type="Pfam" id="PF13482">
    <property type="entry name" value="RNase_H_2"/>
    <property type="match status" value="1"/>
</dbReference>
<feature type="domain" description="YprB ribonuclease H-like" evidence="1">
    <location>
        <begin position="291"/>
        <end position="459"/>
    </location>
</feature>
<dbReference type="InterPro" id="IPR019993">
    <property type="entry name" value="RecB_nuclease_TM0106_put"/>
</dbReference>
<dbReference type="AlphaFoldDB" id="A0A1F7W694"/>
<dbReference type="SUPFAM" id="SSF53098">
    <property type="entry name" value="Ribonuclease H-like"/>
    <property type="match status" value="1"/>
</dbReference>
<sequence>MRQITETTFYQFIKCPNWVYFDAHTIEEKPHDPLLLRLMQDGLMDDVKQRAISDRPDLAEVDAEDPDEAFRQTLAFMREGRETIYRGVLIDKHWVGHPDILARVEGSSRLGSYYYVAADIKRSREVRDEFKFQGCFYAELLSKIQGTKPTQGYVITPDGDALAYLVNEFEAQYKLTLDEIEAIVAGKRPVHFVTSACKQSPWFSECRRESEACNELSVLNRVWNEEVLRLDAAGIRTIDALAARSVHDLLRMCPDINHGRMEMLRDQAIAIRDNHHIVRGPARFPKAAIEVYFDIESDPLRDFDYLFGAMTVKNGKEAYHAFLAKKPEDEGKAWAEFVTFVESHLDAPIYHYGWFEREVVNRFAAKYGCSDIAREAFERNMVDIMEVIRASVIFPLTFYSLKDIAAYVGFSWRSEDASGANSVLWFESWLKKKDKKTLDKILAYNEDDVRATHIVKEWLEKHTV</sequence>
<evidence type="ECO:0000259" key="1">
    <source>
        <dbReference type="Pfam" id="PF13482"/>
    </source>
</evidence>
<dbReference type="EMBL" id="MGFE01000030">
    <property type="protein sequence ID" value="OGL97707.1"/>
    <property type="molecule type" value="Genomic_DNA"/>
</dbReference>
<accession>A0A1F7W694</accession>
<proteinExistence type="predicted"/>
<reference evidence="2 3" key="1">
    <citation type="journal article" date="2016" name="Nat. Commun.">
        <title>Thousands of microbial genomes shed light on interconnected biogeochemical processes in an aquifer system.</title>
        <authorList>
            <person name="Anantharaman K."/>
            <person name="Brown C.T."/>
            <person name="Hug L.A."/>
            <person name="Sharon I."/>
            <person name="Castelle C.J."/>
            <person name="Probst A.J."/>
            <person name="Thomas B.C."/>
            <person name="Singh A."/>
            <person name="Wilkins M.J."/>
            <person name="Karaoz U."/>
            <person name="Brodie E.L."/>
            <person name="Williams K.H."/>
            <person name="Hubbard S.S."/>
            <person name="Banfield J.F."/>
        </authorList>
    </citation>
    <scope>NUCLEOTIDE SEQUENCE [LARGE SCALE GENOMIC DNA]</scope>
</reference>
<evidence type="ECO:0000313" key="3">
    <source>
        <dbReference type="Proteomes" id="UP000176501"/>
    </source>
</evidence>
<name>A0A1F7W694_9BACT</name>